<dbReference type="Pfam" id="PF13472">
    <property type="entry name" value="Lipase_GDSL_2"/>
    <property type="match status" value="1"/>
</dbReference>
<gene>
    <name evidence="3" type="ORF">KTO63_15900</name>
</gene>
<dbReference type="GO" id="GO:0004622">
    <property type="term" value="F:phosphatidylcholine lysophospholipase activity"/>
    <property type="evidence" value="ECO:0007669"/>
    <property type="project" value="TreeGrafter"/>
</dbReference>
<feature type="chain" id="PRO_5038484829" evidence="1">
    <location>
        <begin position="25"/>
        <end position="248"/>
    </location>
</feature>
<evidence type="ECO:0000313" key="4">
    <source>
        <dbReference type="Proteomes" id="UP000812270"/>
    </source>
</evidence>
<feature type="domain" description="SGNH hydrolase-type esterase" evidence="2">
    <location>
        <begin position="55"/>
        <end position="230"/>
    </location>
</feature>
<proteinExistence type="predicted"/>
<evidence type="ECO:0000259" key="2">
    <source>
        <dbReference type="Pfam" id="PF13472"/>
    </source>
</evidence>
<reference evidence="3" key="1">
    <citation type="submission" date="2021-06" db="EMBL/GenBank/DDBJ databases">
        <authorList>
            <person name="Huq M.A."/>
        </authorList>
    </citation>
    <scope>NUCLEOTIDE SEQUENCE</scope>
    <source>
        <strain evidence="3">MAH-26</strain>
    </source>
</reference>
<dbReference type="InterPro" id="IPR051532">
    <property type="entry name" value="Ester_Hydrolysis_Enzymes"/>
</dbReference>
<keyword evidence="3" id="KW-0378">Hydrolase</keyword>
<dbReference type="PANTHER" id="PTHR30383:SF5">
    <property type="entry name" value="SGNH HYDROLASE-TYPE ESTERASE DOMAIN-CONTAINING PROTEIN"/>
    <property type="match status" value="1"/>
</dbReference>
<evidence type="ECO:0000313" key="3">
    <source>
        <dbReference type="EMBL" id="MBV4358648.1"/>
    </source>
</evidence>
<accession>A0A9E2SC37</accession>
<dbReference type="EMBL" id="JAHSPG010000012">
    <property type="protein sequence ID" value="MBV4358648.1"/>
    <property type="molecule type" value="Genomic_DNA"/>
</dbReference>
<dbReference type="InterPro" id="IPR013830">
    <property type="entry name" value="SGNH_hydro"/>
</dbReference>
<protein>
    <submittedName>
        <fullName evidence="3">SGNH/GDSL hydrolase family protein</fullName>
    </submittedName>
</protein>
<keyword evidence="1" id="KW-0732">Signal</keyword>
<dbReference type="CDD" id="cd01832">
    <property type="entry name" value="SGNH_hydrolase_like_1"/>
    <property type="match status" value="1"/>
</dbReference>
<organism evidence="3 4">
    <name type="scientific">Pinibacter aurantiacus</name>
    <dbReference type="NCBI Taxonomy" id="2851599"/>
    <lineage>
        <taxon>Bacteria</taxon>
        <taxon>Pseudomonadati</taxon>
        <taxon>Bacteroidota</taxon>
        <taxon>Chitinophagia</taxon>
        <taxon>Chitinophagales</taxon>
        <taxon>Chitinophagaceae</taxon>
        <taxon>Pinibacter</taxon>
    </lineage>
</organism>
<dbReference type="Proteomes" id="UP000812270">
    <property type="component" value="Unassembled WGS sequence"/>
</dbReference>
<feature type="signal peptide" evidence="1">
    <location>
        <begin position="1"/>
        <end position="24"/>
    </location>
</feature>
<dbReference type="PROSITE" id="PS51257">
    <property type="entry name" value="PROKAR_LIPOPROTEIN"/>
    <property type="match status" value="1"/>
</dbReference>
<name>A0A9E2SC37_9BACT</name>
<evidence type="ECO:0000256" key="1">
    <source>
        <dbReference type="SAM" id="SignalP"/>
    </source>
</evidence>
<dbReference type="AlphaFoldDB" id="A0A9E2SC37"/>
<dbReference type="RefSeq" id="WP_217792356.1">
    <property type="nucleotide sequence ID" value="NZ_JAHSPG010000012.1"/>
</dbReference>
<dbReference type="PANTHER" id="PTHR30383">
    <property type="entry name" value="THIOESTERASE 1/PROTEASE 1/LYSOPHOSPHOLIPASE L1"/>
    <property type="match status" value="1"/>
</dbReference>
<sequence length="248" mass="27412">MKKLHFLLTIKLLATLLLVPVLFACTKSNGVHVPPYNPPNNTIDTTNHSRYSFLALGDSYTIGQSVTEQERFPAQTVKQIEQTGKRFDAIQYIATTGWTTIDLAAAIDRAQLASKYSVVTLLIGVNDQYQGLDADGYRNRFAQLLSKSISLTGDARHVFVLSIPDYSVTPFALHTSDTARIRKQIDQFNGINKEIAIANNVNYIDITPSTRLALNDPSLIANDGLHPSGTLYGKWADLLFPVMNDALK</sequence>
<keyword evidence="4" id="KW-1185">Reference proteome</keyword>
<comment type="caution">
    <text evidence="3">The sequence shown here is derived from an EMBL/GenBank/DDBJ whole genome shotgun (WGS) entry which is preliminary data.</text>
</comment>